<dbReference type="InterPro" id="IPR036497">
    <property type="entry name" value="GLTP_sf"/>
</dbReference>
<dbReference type="EMBL" id="OV696704">
    <property type="protein sequence ID" value="CAH1251669.1"/>
    <property type="molecule type" value="Genomic_DNA"/>
</dbReference>
<dbReference type="PANTHER" id="PTHR10219">
    <property type="entry name" value="GLYCOLIPID TRANSFER PROTEIN-RELATED"/>
    <property type="match status" value="1"/>
</dbReference>
<dbReference type="OrthoDB" id="205255at2759"/>
<protein>
    <submittedName>
        <fullName evidence="4">GLTP protein</fullName>
    </submittedName>
</protein>
<proteinExistence type="predicted"/>
<dbReference type="InterPro" id="IPR014830">
    <property type="entry name" value="Glycolipid_transfer_prot_dom"/>
</dbReference>
<evidence type="ECO:0000313" key="5">
    <source>
        <dbReference type="Proteomes" id="UP000838412"/>
    </source>
</evidence>
<keyword evidence="5" id="KW-1185">Reference proteome</keyword>
<sequence>MAAVSALFVVLLAVFGATEAGLSEVRGEQETREQWADDMAVSSDDSALQAEDELELLNSKLRELRQLVLKGVFLPEIRGEPARTELGKFFSGFTDVQLTARGDIPTKPFLDACDRMVPFLDVLGSTAFAPVKSDITGNIKKLTQKYSTDPARYSTLQDIVKQEMDTKTTKAKNSATDALLWLKRALQFIRQILVGIATGEKDLTKVAKKAYEDSLKKYHGWMVQGIFSLAMKAVPYYNDFVTKVALGDEKALIQDAKTYGDAMGVLAEILQTFYMANDLDSKQKV</sequence>
<feature type="domain" description="Glycolipid transfer protein" evidence="3">
    <location>
        <begin position="104"/>
        <end position="244"/>
    </location>
</feature>
<dbReference type="GO" id="GO:0005829">
    <property type="term" value="C:cytosol"/>
    <property type="evidence" value="ECO:0007669"/>
    <property type="project" value="TreeGrafter"/>
</dbReference>
<dbReference type="Pfam" id="PF08718">
    <property type="entry name" value="GLTP"/>
    <property type="match status" value="1"/>
</dbReference>
<accession>A0A8K0EK40</accession>
<keyword evidence="2" id="KW-0732">Signal</keyword>
<name>A0A8K0EK40_BRALA</name>
<evidence type="ECO:0000256" key="1">
    <source>
        <dbReference type="ARBA" id="ARBA00022448"/>
    </source>
</evidence>
<evidence type="ECO:0000259" key="3">
    <source>
        <dbReference type="Pfam" id="PF08718"/>
    </source>
</evidence>
<feature type="chain" id="PRO_5035446812" evidence="2">
    <location>
        <begin position="21"/>
        <end position="285"/>
    </location>
</feature>
<gene>
    <name evidence="4" type="primary">GLTP</name>
    <name evidence="4" type="ORF">BLAG_LOCUS11991</name>
</gene>
<dbReference type="GO" id="GO:1902387">
    <property type="term" value="F:ceramide 1-phosphate binding"/>
    <property type="evidence" value="ECO:0007669"/>
    <property type="project" value="TreeGrafter"/>
</dbReference>
<dbReference type="Proteomes" id="UP000838412">
    <property type="component" value="Chromosome 19"/>
</dbReference>
<dbReference type="FunFam" id="1.10.3520.10:FF:000001">
    <property type="entry name" value="Pleckstrin domain-containing family A member 8"/>
    <property type="match status" value="1"/>
</dbReference>
<reference evidence="4" key="1">
    <citation type="submission" date="2022-01" db="EMBL/GenBank/DDBJ databases">
        <authorList>
            <person name="Braso-Vives M."/>
        </authorList>
    </citation>
    <scope>NUCLEOTIDE SEQUENCE</scope>
</reference>
<dbReference type="AlphaFoldDB" id="A0A8K0EK40"/>
<keyword evidence="1" id="KW-0813">Transport</keyword>
<organism evidence="4 5">
    <name type="scientific">Branchiostoma lanceolatum</name>
    <name type="common">Common lancelet</name>
    <name type="synonym">Amphioxus lanceolatum</name>
    <dbReference type="NCBI Taxonomy" id="7740"/>
    <lineage>
        <taxon>Eukaryota</taxon>
        <taxon>Metazoa</taxon>
        <taxon>Chordata</taxon>
        <taxon>Cephalochordata</taxon>
        <taxon>Leptocardii</taxon>
        <taxon>Amphioxiformes</taxon>
        <taxon>Branchiostomatidae</taxon>
        <taxon>Branchiostoma</taxon>
    </lineage>
</organism>
<dbReference type="GO" id="GO:1902388">
    <property type="term" value="F:ceramide 1-phosphate transfer activity"/>
    <property type="evidence" value="ECO:0007669"/>
    <property type="project" value="TreeGrafter"/>
</dbReference>
<dbReference type="GO" id="GO:0016020">
    <property type="term" value="C:membrane"/>
    <property type="evidence" value="ECO:0007669"/>
    <property type="project" value="TreeGrafter"/>
</dbReference>
<feature type="signal peptide" evidence="2">
    <location>
        <begin position="1"/>
        <end position="20"/>
    </location>
</feature>
<dbReference type="SUPFAM" id="SSF110004">
    <property type="entry name" value="Glycolipid transfer protein, GLTP"/>
    <property type="match status" value="1"/>
</dbReference>
<evidence type="ECO:0000313" key="4">
    <source>
        <dbReference type="EMBL" id="CAH1251669.1"/>
    </source>
</evidence>
<dbReference type="Gene3D" id="1.10.3520.10">
    <property type="entry name" value="Glycolipid transfer protein"/>
    <property type="match status" value="1"/>
</dbReference>
<dbReference type="PANTHER" id="PTHR10219:SF25">
    <property type="entry name" value="PLECKSTRIN HOMOLOGY DOMAIN-CONTAINING FAMILY A MEMBER 8"/>
    <property type="match status" value="1"/>
</dbReference>
<evidence type="ECO:0000256" key="2">
    <source>
        <dbReference type="SAM" id="SignalP"/>
    </source>
</evidence>